<feature type="domain" description="Radical SAM core" evidence="5">
    <location>
        <begin position="57"/>
        <end position="269"/>
    </location>
</feature>
<dbReference type="Proteomes" id="UP000752814">
    <property type="component" value="Unassembled WGS sequence"/>
</dbReference>
<evidence type="ECO:0000256" key="2">
    <source>
        <dbReference type="ARBA" id="ARBA00022723"/>
    </source>
</evidence>
<evidence type="ECO:0000259" key="5">
    <source>
        <dbReference type="PROSITE" id="PS51918"/>
    </source>
</evidence>
<evidence type="ECO:0000313" key="6">
    <source>
        <dbReference type="EMBL" id="TQS84076.1"/>
    </source>
</evidence>
<dbReference type="RefSeq" id="WP_400194994.1">
    <property type="nucleotide sequence ID" value="NZ_CAYAYE010000028.1"/>
</dbReference>
<dbReference type="EMBL" id="LVVT01000007">
    <property type="protein sequence ID" value="TQS84076.1"/>
    <property type="molecule type" value="Genomic_DNA"/>
</dbReference>
<dbReference type="AlphaFoldDB" id="A0A8J8PEP1"/>
<sequence>MDGDIIGIIDDAKEKALNNQDLERNVLRRFLELDPFSKECQYLGETARDVARKTLGNKGRVGSSIGVDLRPCTMNCKFCSLGDKWGLVRDNYDMPPEQIIEIIKNLTSKGFHQFTLRTTEFYSLDDLCVLSKKVRSSVKGSYILTVNTGELTTDDANRLYDAGFNAAYHTVRLGEGKDTPFDPEVRINTMRAISKSNLKLSCGLDPIGVEHTNEEILDKLELFRSLNPMAICTMKRINVKGTPFENVPEIDNMRHAQIAAIIRMASGGRNMVAAHPANLQALKWGANHISVETGANPRDSDSYMHSNDTFGHEEAVRMIHDAGYELGVSEDFKRIAPY</sequence>
<dbReference type="PANTHER" id="PTHR43726">
    <property type="entry name" value="3-METHYLORNITHINE SYNTHASE"/>
    <property type="match status" value="1"/>
</dbReference>
<evidence type="ECO:0000256" key="1">
    <source>
        <dbReference type="ARBA" id="ARBA00022691"/>
    </source>
</evidence>
<evidence type="ECO:0000256" key="3">
    <source>
        <dbReference type="ARBA" id="ARBA00023004"/>
    </source>
</evidence>
<comment type="caution">
    <text evidence="6">The sequence shown here is derived from an EMBL/GenBank/DDBJ whole genome shotgun (WGS) entry which is preliminary data.</text>
</comment>
<keyword evidence="4" id="KW-0411">Iron-sulfur</keyword>
<gene>
    <name evidence="6" type="ORF">A3207_07105</name>
</gene>
<dbReference type="SUPFAM" id="SSF102114">
    <property type="entry name" value="Radical SAM enzymes"/>
    <property type="match status" value="1"/>
</dbReference>
<proteinExistence type="predicted"/>
<dbReference type="PROSITE" id="PS51918">
    <property type="entry name" value="RADICAL_SAM"/>
    <property type="match status" value="1"/>
</dbReference>
<dbReference type="Pfam" id="PF04055">
    <property type="entry name" value="Radical_SAM"/>
    <property type="match status" value="1"/>
</dbReference>
<name>A0A8J8PEP1_9ARCH</name>
<reference evidence="6" key="1">
    <citation type="submission" date="2016-03" db="EMBL/GenBank/DDBJ databases">
        <authorList>
            <person name="Borrel G."/>
            <person name="Mccann A."/>
            <person name="O'Toole P.W."/>
        </authorList>
    </citation>
    <scope>NUCLEOTIDE SEQUENCE</scope>
    <source>
        <strain evidence="6">183</strain>
    </source>
</reference>
<protein>
    <recommendedName>
        <fullName evidence="5">Radical SAM core domain-containing protein</fullName>
    </recommendedName>
</protein>
<dbReference type="GO" id="GO:0046872">
    <property type="term" value="F:metal ion binding"/>
    <property type="evidence" value="ECO:0007669"/>
    <property type="project" value="UniProtKB-KW"/>
</dbReference>
<organism evidence="6 7">
    <name type="scientific">Candidatus Methanomassiliicoccus intestinalis</name>
    <dbReference type="NCBI Taxonomy" id="1406512"/>
    <lineage>
        <taxon>Archaea</taxon>
        <taxon>Methanobacteriati</taxon>
        <taxon>Thermoplasmatota</taxon>
        <taxon>Thermoplasmata</taxon>
        <taxon>Methanomassiliicoccales</taxon>
        <taxon>Methanomassiliicoccaceae</taxon>
        <taxon>Methanomassiliicoccus</taxon>
    </lineage>
</organism>
<keyword evidence="1" id="KW-0949">S-adenosyl-L-methionine</keyword>
<dbReference type="Gene3D" id="3.20.20.70">
    <property type="entry name" value="Aldolase class I"/>
    <property type="match status" value="1"/>
</dbReference>
<dbReference type="InterPro" id="IPR058240">
    <property type="entry name" value="rSAM_sf"/>
</dbReference>
<keyword evidence="2" id="KW-0479">Metal-binding</keyword>
<dbReference type="InterPro" id="IPR007197">
    <property type="entry name" value="rSAM"/>
</dbReference>
<accession>A0A8J8PEP1</accession>
<dbReference type="GO" id="GO:0016740">
    <property type="term" value="F:transferase activity"/>
    <property type="evidence" value="ECO:0007669"/>
    <property type="project" value="TreeGrafter"/>
</dbReference>
<keyword evidence="3" id="KW-0408">Iron</keyword>
<dbReference type="InterPro" id="IPR013785">
    <property type="entry name" value="Aldolase_TIM"/>
</dbReference>
<dbReference type="InterPro" id="IPR034422">
    <property type="entry name" value="HydE/PylB-like"/>
</dbReference>
<dbReference type="PANTHER" id="PTHR43726:SF1">
    <property type="entry name" value="BIOTIN SYNTHASE"/>
    <property type="match status" value="1"/>
</dbReference>
<dbReference type="GO" id="GO:0051536">
    <property type="term" value="F:iron-sulfur cluster binding"/>
    <property type="evidence" value="ECO:0007669"/>
    <property type="project" value="UniProtKB-KW"/>
</dbReference>
<evidence type="ECO:0000256" key="4">
    <source>
        <dbReference type="ARBA" id="ARBA00023014"/>
    </source>
</evidence>
<evidence type="ECO:0000313" key="7">
    <source>
        <dbReference type="Proteomes" id="UP000752814"/>
    </source>
</evidence>
<dbReference type="SFLD" id="SFLDS00029">
    <property type="entry name" value="Radical_SAM"/>
    <property type="match status" value="1"/>
</dbReference>